<dbReference type="SUPFAM" id="SSF52343">
    <property type="entry name" value="Ferredoxin reductase-like, C-terminal NADP-linked domain"/>
    <property type="match status" value="1"/>
</dbReference>
<evidence type="ECO:0000256" key="4">
    <source>
        <dbReference type="ARBA" id="ARBA00023002"/>
    </source>
</evidence>
<reference evidence="9" key="1">
    <citation type="submission" date="2020-05" db="EMBL/GenBank/DDBJ databases">
        <title>Phylogenomic resolution of chytrid fungi.</title>
        <authorList>
            <person name="Stajich J.E."/>
            <person name="Amses K."/>
            <person name="Simmons R."/>
            <person name="Seto K."/>
            <person name="Myers J."/>
            <person name="Bonds A."/>
            <person name="Quandt C.A."/>
            <person name="Barry K."/>
            <person name="Liu P."/>
            <person name="Grigoriev I."/>
            <person name="Longcore J.E."/>
            <person name="James T.Y."/>
        </authorList>
    </citation>
    <scope>NUCLEOTIDE SEQUENCE</scope>
    <source>
        <strain evidence="9">PLAUS21</strain>
    </source>
</reference>
<sequence>MSKVSGLLLSFSLFVAAYGFVFALLRLRCYSTLCLQTQQTQLRTTWAVAGGYFAMCALFLYAFPHLPIRIKSFLQSEIYIIRKLRIKYEISNRMLFRITWLDFIHTAILATLLVFDFKYYFDAMYSSISHRVALHPIPGWKPDAAWWRSTFVSAGHWCDVLIGLNLIPLSRHSFIAKVLGLSTGASIRYHQFTGNLLVLAVLWHGVIGYNVFLSKSSESFWSETFLLGTFGNGYTDYCIPFGIAAFLGLLMIRASSLPIIRRRAYRLFLTLHYTFVIPFLTFASLHAVSNFYWTFPALALYILDLIFRLYHYHKTLPARAINETPDIVRLDVKVGKRHVEPGQFFTLYIPAVSKVFSHPFSVAGIKGDTVSFLIKRHPSEKWTSSVCEIAEDIDRVALDGPFCHSPFDFNKVSGIACVVAGSGIAAAFSLIQKASSSGKPSFLIWSIRHPYWLDLSFLQELCSLPKVYIQICYTGDPKELEGPKKLEKSRSDFYRFTMGRVESKSFEFITGDHIGLYICGPNQFMNHVQELTFSKPIFVTFRETFEL</sequence>
<dbReference type="InterPro" id="IPR039261">
    <property type="entry name" value="FNR_nucleotide-bd"/>
</dbReference>
<keyword evidence="5" id="KW-0406">Ion transport</keyword>
<gene>
    <name evidence="9" type="ORF">HK103_007443</name>
</gene>
<accession>A0AAD5UKW6</accession>
<feature type="transmembrane region" description="Helical" evidence="7">
    <location>
        <begin position="94"/>
        <end position="115"/>
    </location>
</feature>
<feature type="transmembrane region" description="Helical" evidence="7">
    <location>
        <begin position="196"/>
        <end position="214"/>
    </location>
</feature>
<feature type="domain" description="FAD-binding FR-type" evidence="8">
    <location>
        <begin position="310"/>
        <end position="408"/>
    </location>
</feature>
<keyword evidence="2 7" id="KW-0812">Transmembrane</keyword>
<organism evidence="9 10">
    <name type="scientific">Boothiomyces macroporosus</name>
    <dbReference type="NCBI Taxonomy" id="261099"/>
    <lineage>
        <taxon>Eukaryota</taxon>
        <taxon>Fungi</taxon>
        <taxon>Fungi incertae sedis</taxon>
        <taxon>Chytridiomycota</taxon>
        <taxon>Chytridiomycota incertae sedis</taxon>
        <taxon>Chytridiomycetes</taxon>
        <taxon>Rhizophydiales</taxon>
        <taxon>Terramycetaceae</taxon>
        <taxon>Boothiomyces</taxon>
    </lineage>
</organism>
<dbReference type="Gene3D" id="3.40.50.80">
    <property type="entry name" value="Nucleotide-binding domain of ferredoxin-NADP reductase (FNR) module"/>
    <property type="match status" value="1"/>
</dbReference>
<keyword evidence="3 7" id="KW-1133">Transmembrane helix</keyword>
<dbReference type="InterPro" id="IPR017938">
    <property type="entry name" value="Riboflavin_synthase-like_b-brl"/>
</dbReference>
<dbReference type="InterPro" id="IPR013130">
    <property type="entry name" value="Fe3_Rdtase_TM_dom"/>
</dbReference>
<evidence type="ECO:0000256" key="1">
    <source>
        <dbReference type="ARBA" id="ARBA00004141"/>
    </source>
</evidence>
<dbReference type="PROSITE" id="PS51384">
    <property type="entry name" value="FAD_FR"/>
    <property type="match status" value="1"/>
</dbReference>
<dbReference type="AlphaFoldDB" id="A0AAD5UKW6"/>
<dbReference type="Pfam" id="PF01794">
    <property type="entry name" value="Ferric_reduct"/>
    <property type="match status" value="1"/>
</dbReference>
<evidence type="ECO:0000256" key="5">
    <source>
        <dbReference type="ARBA" id="ARBA00023065"/>
    </source>
</evidence>
<dbReference type="EMBL" id="JADGKB010000009">
    <property type="protein sequence ID" value="KAJ3260880.1"/>
    <property type="molecule type" value="Genomic_DNA"/>
</dbReference>
<dbReference type="CDD" id="cd06186">
    <property type="entry name" value="NOX_Duox_like_FAD_NADP"/>
    <property type="match status" value="1"/>
</dbReference>
<dbReference type="InterPro" id="IPR013112">
    <property type="entry name" value="FAD-bd_8"/>
</dbReference>
<feature type="transmembrane region" description="Helical" evidence="7">
    <location>
        <begin position="264"/>
        <end position="285"/>
    </location>
</feature>
<keyword evidence="6 7" id="KW-0472">Membrane</keyword>
<evidence type="ECO:0000256" key="2">
    <source>
        <dbReference type="ARBA" id="ARBA00022692"/>
    </source>
</evidence>
<name>A0AAD5UKW6_9FUNG</name>
<comment type="subcellular location">
    <subcellularLocation>
        <location evidence="1">Membrane</location>
        <topology evidence="1">Multi-pass membrane protein</topology>
    </subcellularLocation>
</comment>
<protein>
    <recommendedName>
        <fullName evidence="8">FAD-binding FR-type domain-containing protein</fullName>
    </recommendedName>
</protein>
<dbReference type="Proteomes" id="UP001210925">
    <property type="component" value="Unassembled WGS sequence"/>
</dbReference>
<dbReference type="Pfam" id="PF08022">
    <property type="entry name" value="FAD_binding_8"/>
    <property type="match status" value="1"/>
</dbReference>
<dbReference type="GO" id="GO:0005886">
    <property type="term" value="C:plasma membrane"/>
    <property type="evidence" value="ECO:0007669"/>
    <property type="project" value="TreeGrafter"/>
</dbReference>
<keyword evidence="5" id="KW-0813">Transport</keyword>
<evidence type="ECO:0000313" key="10">
    <source>
        <dbReference type="Proteomes" id="UP001210925"/>
    </source>
</evidence>
<evidence type="ECO:0000313" key="9">
    <source>
        <dbReference type="EMBL" id="KAJ3260880.1"/>
    </source>
</evidence>
<feature type="transmembrane region" description="Helical" evidence="7">
    <location>
        <begin position="291"/>
        <end position="310"/>
    </location>
</feature>
<proteinExistence type="predicted"/>
<evidence type="ECO:0000256" key="3">
    <source>
        <dbReference type="ARBA" id="ARBA00022989"/>
    </source>
</evidence>
<dbReference type="SUPFAM" id="SSF63380">
    <property type="entry name" value="Riboflavin synthase domain-like"/>
    <property type="match status" value="1"/>
</dbReference>
<keyword evidence="4" id="KW-0560">Oxidoreductase</keyword>
<dbReference type="GO" id="GO:0006811">
    <property type="term" value="P:monoatomic ion transport"/>
    <property type="evidence" value="ECO:0007669"/>
    <property type="project" value="UniProtKB-KW"/>
</dbReference>
<evidence type="ECO:0000256" key="7">
    <source>
        <dbReference type="SAM" id="Phobius"/>
    </source>
</evidence>
<dbReference type="InterPro" id="IPR017927">
    <property type="entry name" value="FAD-bd_FR_type"/>
</dbReference>
<comment type="caution">
    <text evidence="9">The sequence shown here is derived from an EMBL/GenBank/DDBJ whole genome shotgun (WGS) entry which is preliminary data.</text>
</comment>
<feature type="transmembrane region" description="Helical" evidence="7">
    <location>
        <begin position="43"/>
        <end position="63"/>
    </location>
</feature>
<dbReference type="GO" id="GO:0016491">
    <property type="term" value="F:oxidoreductase activity"/>
    <property type="evidence" value="ECO:0007669"/>
    <property type="project" value="UniProtKB-KW"/>
</dbReference>
<feature type="transmembrane region" description="Helical" evidence="7">
    <location>
        <begin position="234"/>
        <end position="252"/>
    </location>
</feature>
<evidence type="ECO:0000256" key="6">
    <source>
        <dbReference type="ARBA" id="ARBA00023136"/>
    </source>
</evidence>
<dbReference type="PANTHER" id="PTHR11972:SF69">
    <property type="entry name" value="FERRIC REDUCTION OXIDASE 6-RELATED"/>
    <property type="match status" value="1"/>
</dbReference>
<dbReference type="InterPro" id="IPR050369">
    <property type="entry name" value="RBOH/FRE"/>
</dbReference>
<dbReference type="Gene3D" id="2.40.30.10">
    <property type="entry name" value="Translation factors"/>
    <property type="match status" value="1"/>
</dbReference>
<keyword evidence="10" id="KW-1185">Reference proteome</keyword>
<dbReference type="PANTHER" id="PTHR11972">
    <property type="entry name" value="NADPH OXIDASE"/>
    <property type="match status" value="1"/>
</dbReference>
<evidence type="ECO:0000259" key="8">
    <source>
        <dbReference type="PROSITE" id="PS51384"/>
    </source>
</evidence>